<comment type="subcellular location">
    <subcellularLocation>
        <location evidence="6">Cell membrane</location>
        <topology evidence="6">Multi-pass membrane protein</topology>
    </subcellularLocation>
    <subcellularLocation>
        <location evidence="1">Membrane</location>
        <topology evidence="1">Multi-pass membrane protein</topology>
    </subcellularLocation>
</comment>
<accession>A0A5Q6S243</accession>
<keyword evidence="3 6" id="KW-0812">Transmembrane</keyword>
<evidence type="ECO:0000313" key="8">
    <source>
        <dbReference type="EMBL" id="KAA1424435.1"/>
    </source>
</evidence>
<dbReference type="GO" id="GO:0055085">
    <property type="term" value="P:transmembrane transport"/>
    <property type="evidence" value="ECO:0007669"/>
    <property type="project" value="InterPro"/>
</dbReference>
<dbReference type="NCBIfam" id="NF040871">
    <property type="entry name" value="AztB"/>
    <property type="match status" value="1"/>
</dbReference>
<feature type="transmembrane region" description="Helical" evidence="7">
    <location>
        <begin position="218"/>
        <end position="239"/>
    </location>
</feature>
<dbReference type="InterPro" id="IPR001626">
    <property type="entry name" value="ABC_TroCD"/>
</dbReference>
<dbReference type="Pfam" id="PF00950">
    <property type="entry name" value="ABC-3"/>
    <property type="match status" value="1"/>
</dbReference>
<evidence type="ECO:0000256" key="6">
    <source>
        <dbReference type="RuleBase" id="RU003943"/>
    </source>
</evidence>
<feature type="transmembrane region" description="Helical" evidence="7">
    <location>
        <begin position="94"/>
        <end position="115"/>
    </location>
</feature>
<evidence type="ECO:0000256" key="2">
    <source>
        <dbReference type="ARBA" id="ARBA00008034"/>
    </source>
</evidence>
<dbReference type="GO" id="GO:0010043">
    <property type="term" value="P:response to zinc ion"/>
    <property type="evidence" value="ECO:0007669"/>
    <property type="project" value="TreeGrafter"/>
</dbReference>
<keyword evidence="6" id="KW-0813">Transport</keyword>
<gene>
    <name evidence="8" type="ORF">FE697_000420</name>
</gene>
<dbReference type="RefSeq" id="WP_149767245.1">
    <property type="nucleotide sequence ID" value="NZ_VDFQ02000001.1"/>
</dbReference>
<organism evidence="8 9">
    <name type="scientific">Mumia zhuanghuii</name>
    <dbReference type="NCBI Taxonomy" id="2585211"/>
    <lineage>
        <taxon>Bacteria</taxon>
        <taxon>Bacillati</taxon>
        <taxon>Actinomycetota</taxon>
        <taxon>Actinomycetes</taxon>
        <taxon>Propionibacteriales</taxon>
        <taxon>Nocardioidaceae</taxon>
        <taxon>Mumia</taxon>
    </lineage>
</organism>
<dbReference type="EMBL" id="VDFQ02000001">
    <property type="protein sequence ID" value="KAA1424435.1"/>
    <property type="molecule type" value="Genomic_DNA"/>
</dbReference>
<feature type="transmembrane region" description="Helical" evidence="7">
    <location>
        <begin position="178"/>
        <end position="206"/>
    </location>
</feature>
<evidence type="ECO:0000256" key="5">
    <source>
        <dbReference type="ARBA" id="ARBA00023136"/>
    </source>
</evidence>
<evidence type="ECO:0000256" key="7">
    <source>
        <dbReference type="SAM" id="Phobius"/>
    </source>
</evidence>
<proteinExistence type="inferred from homology"/>
<dbReference type="Proteomes" id="UP000307768">
    <property type="component" value="Unassembled WGS sequence"/>
</dbReference>
<dbReference type="PANTHER" id="PTHR30477">
    <property type="entry name" value="ABC-TRANSPORTER METAL-BINDING PROTEIN"/>
    <property type="match status" value="1"/>
</dbReference>
<dbReference type="AlphaFoldDB" id="A0A5Q6S243"/>
<feature type="transmembrane region" description="Helical" evidence="7">
    <location>
        <begin position="12"/>
        <end position="36"/>
    </location>
</feature>
<dbReference type="InterPro" id="IPR037294">
    <property type="entry name" value="ABC_BtuC-like"/>
</dbReference>
<dbReference type="PANTHER" id="PTHR30477:SF13">
    <property type="entry name" value="IRON TRANSPORT SYSTEM MEMBRANE PROTEIN HI_0360-RELATED"/>
    <property type="match status" value="1"/>
</dbReference>
<dbReference type="SUPFAM" id="SSF81345">
    <property type="entry name" value="ABC transporter involved in vitamin B12 uptake, BtuC"/>
    <property type="match status" value="1"/>
</dbReference>
<dbReference type="OrthoDB" id="1016457at2"/>
<reference evidence="8 9" key="1">
    <citation type="submission" date="2019-09" db="EMBL/GenBank/DDBJ databases">
        <title>Mumia zhuanghuii sp. nov. isolated from the intestinal contents of plateau pika (Ochotona curzoniae) in the Qinghai-Tibet plateau of China.</title>
        <authorList>
            <person name="Tian Z."/>
        </authorList>
    </citation>
    <scope>NUCLEOTIDE SEQUENCE [LARGE SCALE GENOMIC DNA]</scope>
    <source>
        <strain evidence="9">350</strain>
    </source>
</reference>
<keyword evidence="5 7" id="KW-0472">Membrane</keyword>
<evidence type="ECO:0000256" key="1">
    <source>
        <dbReference type="ARBA" id="ARBA00004141"/>
    </source>
</evidence>
<protein>
    <submittedName>
        <fullName evidence="8">Metal ABC transporter permease</fullName>
    </submittedName>
</protein>
<evidence type="ECO:0000313" key="9">
    <source>
        <dbReference type="Proteomes" id="UP000307768"/>
    </source>
</evidence>
<comment type="caution">
    <text evidence="8">The sequence shown here is derived from an EMBL/GenBank/DDBJ whole genome shotgun (WGS) entry which is preliminary data.</text>
</comment>
<dbReference type="Gene3D" id="1.10.3470.10">
    <property type="entry name" value="ABC transporter involved in vitamin B12 uptake, BtuC"/>
    <property type="match status" value="1"/>
</dbReference>
<feature type="transmembrane region" description="Helical" evidence="7">
    <location>
        <begin position="135"/>
        <end position="157"/>
    </location>
</feature>
<dbReference type="GO" id="GO:0043190">
    <property type="term" value="C:ATP-binding cassette (ABC) transporter complex"/>
    <property type="evidence" value="ECO:0007669"/>
    <property type="project" value="InterPro"/>
</dbReference>
<evidence type="ECO:0000256" key="4">
    <source>
        <dbReference type="ARBA" id="ARBA00022989"/>
    </source>
</evidence>
<name>A0A5Q6S243_9ACTN</name>
<sequence length="288" mass="28386">MDLLLEPFTVTFVGRAAVAGMLVAVTCACAGTWVVLRGTAFLGDAMAHGMLPGVAVAALVGAPLHLGAAAAAATMALGVTGLRRHPRLGGDTAVGLLLVGMLALGVIVVSASPSFAVDLTAYLFGDVLGVRPGELVLLAVVAAVTIAVTAVGHRAFLLAAVDERIARTTGLHPRAAQAALLGLLTAAIVASFSVVGTLLVLGMLVAPPAAAVLWTSRVVTAMTLAAALGCAAVVIGLLVSWHASTAAGATVAATAVALFAVSLLASLVRDRRAATTAAPSSIEGTVPA</sequence>
<feature type="transmembrane region" description="Helical" evidence="7">
    <location>
        <begin position="246"/>
        <end position="268"/>
    </location>
</feature>
<evidence type="ECO:0000256" key="3">
    <source>
        <dbReference type="ARBA" id="ARBA00022692"/>
    </source>
</evidence>
<keyword evidence="4 7" id="KW-1133">Transmembrane helix</keyword>
<comment type="similarity">
    <text evidence="2 6">Belongs to the ABC-3 integral membrane protein family.</text>
</comment>
<feature type="transmembrane region" description="Helical" evidence="7">
    <location>
        <begin position="56"/>
        <end position="82"/>
    </location>
</feature>